<keyword evidence="1" id="KW-0472">Membrane</keyword>
<feature type="transmembrane region" description="Helical" evidence="1">
    <location>
        <begin position="164"/>
        <end position="189"/>
    </location>
</feature>
<evidence type="ECO:0000256" key="1">
    <source>
        <dbReference type="SAM" id="Phobius"/>
    </source>
</evidence>
<keyword evidence="1" id="KW-1133">Transmembrane helix</keyword>
<reference evidence="2" key="1">
    <citation type="submission" date="2020-02" db="EMBL/GenBank/DDBJ databases">
        <authorList>
            <person name="Meier V. D."/>
        </authorList>
    </citation>
    <scope>NUCLEOTIDE SEQUENCE</scope>
    <source>
        <strain evidence="2">AVDCRST_MAG07</strain>
    </source>
</reference>
<dbReference type="EMBL" id="CADCUB010000104">
    <property type="protein sequence ID" value="CAA9336964.1"/>
    <property type="molecule type" value="Genomic_DNA"/>
</dbReference>
<evidence type="ECO:0000313" key="2">
    <source>
        <dbReference type="EMBL" id="CAA9336964.1"/>
    </source>
</evidence>
<feature type="transmembrane region" description="Helical" evidence="1">
    <location>
        <begin position="20"/>
        <end position="46"/>
    </location>
</feature>
<dbReference type="AlphaFoldDB" id="A0A6J4LM66"/>
<feature type="transmembrane region" description="Helical" evidence="1">
    <location>
        <begin position="125"/>
        <end position="144"/>
    </location>
</feature>
<feature type="transmembrane region" description="Helical" evidence="1">
    <location>
        <begin position="86"/>
        <end position="105"/>
    </location>
</feature>
<gene>
    <name evidence="2" type="ORF">AVDCRST_MAG07-2523</name>
</gene>
<sequence length="219" mass="23029">MTEVLAHGGELHPGLSAGAWLAVVLLGAFHGLNPGMGWLFAVSFGLQERDRGALLRALPPIALGHELAVAPVAVAVAVFSSAVTRAVVVGVLAVGLTGFGLYLLLRTRHFTWVGMRLSRWELAWWSFLMSTVTGAGLMLTPVLVSAPSSDTLEQALAGPVEQALAAALVHGLAMLVTSAVVAVVVYEVVGLRVLRSAWVNLDRVWAGAFLVAGVFVWFA</sequence>
<proteinExistence type="predicted"/>
<organism evidence="2">
    <name type="scientific">uncultured Frankineae bacterium</name>
    <dbReference type="NCBI Taxonomy" id="437475"/>
    <lineage>
        <taxon>Bacteria</taxon>
        <taxon>Bacillati</taxon>
        <taxon>Actinomycetota</taxon>
        <taxon>Actinomycetes</taxon>
        <taxon>Frankiales</taxon>
        <taxon>environmental samples</taxon>
    </lineage>
</organism>
<protein>
    <submittedName>
        <fullName evidence="2">Arginine/ornithine antiporter ArcD</fullName>
    </submittedName>
</protein>
<feature type="transmembrane region" description="Helical" evidence="1">
    <location>
        <begin position="201"/>
        <end position="218"/>
    </location>
</feature>
<name>A0A6J4LM66_9ACTN</name>
<accession>A0A6J4LM66</accession>
<keyword evidence="1" id="KW-0812">Transmembrane</keyword>
<feature type="transmembrane region" description="Helical" evidence="1">
    <location>
        <begin position="58"/>
        <end position="80"/>
    </location>
</feature>